<dbReference type="Pfam" id="PF12171">
    <property type="entry name" value="zf-C2H2_jaz"/>
    <property type="match status" value="1"/>
</dbReference>
<evidence type="ECO:0000256" key="3">
    <source>
        <dbReference type="ARBA" id="ARBA00017358"/>
    </source>
</evidence>
<dbReference type="InterPro" id="IPR022755">
    <property type="entry name" value="Znf_C2H2_jaz"/>
</dbReference>
<organism evidence="18 19">
    <name type="scientific">Phyllotreta striolata</name>
    <name type="common">Striped flea beetle</name>
    <name type="synonym">Crioceris striolata</name>
    <dbReference type="NCBI Taxonomy" id="444603"/>
    <lineage>
        <taxon>Eukaryota</taxon>
        <taxon>Metazoa</taxon>
        <taxon>Ecdysozoa</taxon>
        <taxon>Arthropoda</taxon>
        <taxon>Hexapoda</taxon>
        <taxon>Insecta</taxon>
        <taxon>Pterygota</taxon>
        <taxon>Neoptera</taxon>
        <taxon>Endopterygota</taxon>
        <taxon>Coleoptera</taxon>
        <taxon>Polyphaga</taxon>
        <taxon>Cucujiformia</taxon>
        <taxon>Chrysomeloidea</taxon>
        <taxon>Chrysomelidae</taxon>
        <taxon>Galerucinae</taxon>
        <taxon>Alticini</taxon>
        <taxon>Phyllotreta</taxon>
    </lineage>
</organism>
<keyword evidence="12" id="KW-0539">Nucleus</keyword>
<dbReference type="EMBL" id="OU900095">
    <property type="protein sequence ID" value="CAG9858389.1"/>
    <property type="molecule type" value="Genomic_DNA"/>
</dbReference>
<keyword evidence="7" id="KW-0479">Metal-binding</keyword>
<evidence type="ECO:0000256" key="13">
    <source>
        <dbReference type="ARBA" id="ARBA00023306"/>
    </source>
</evidence>
<keyword evidence="13" id="KW-0131">Cell cycle</keyword>
<proteinExistence type="predicted"/>
<dbReference type="Pfam" id="PF23406">
    <property type="entry name" value="ZNF380_CC"/>
    <property type="match status" value="1"/>
</dbReference>
<dbReference type="GO" id="GO:0033260">
    <property type="term" value="P:nuclear DNA replication"/>
    <property type="evidence" value="ECO:0007669"/>
    <property type="project" value="TreeGrafter"/>
</dbReference>
<sequence>MSAIFKNAKKKLNQTELRKLMSEHKTKVKDAKKVDSPLAKYNEQGQLMCILCNWVVRSEAVWPSHINSKKHKENIEIAKKLKERTNNFSTPLKRPLTPPLPEVPEKKIKGILKNAKPTTTSNNNSTSNDKKQDPLPKDFFDSNKTKPSSSNNVNRQEQAEKMEEELVEGKDALPEGFFDDPKMDAKARHQEYKDPVEEEWEKFLKVIKEADNESNAIIAEDQEEATTERQIDEIDEQMKKLSRVLDLEKKKEEVVAHTSESRNQVNYNENDEDVEVDFEEFLDWREKKSFKAQM</sequence>
<feature type="region of interest" description="Disordered" evidence="16">
    <location>
        <begin position="86"/>
        <end position="105"/>
    </location>
</feature>
<protein>
    <recommendedName>
        <fullName evidence="3">Zinc finger protein 830</fullName>
    </recommendedName>
    <alternativeName>
        <fullName evidence="14">Coiled-coil domain-containing protein 16</fullName>
    </alternativeName>
</protein>
<keyword evidence="19" id="KW-1185">Reference proteome</keyword>
<comment type="subcellular location">
    <subcellularLocation>
        <location evidence="1">Chromosome</location>
    </subcellularLocation>
    <subcellularLocation>
        <location evidence="2">Nucleus speckle</location>
    </subcellularLocation>
</comment>
<evidence type="ECO:0000259" key="17">
    <source>
        <dbReference type="SMART" id="SM00451"/>
    </source>
</evidence>
<dbReference type="GO" id="GO:0016607">
    <property type="term" value="C:nuclear speck"/>
    <property type="evidence" value="ECO:0007669"/>
    <property type="project" value="UniProtKB-SubCell"/>
</dbReference>
<evidence type="ECO:0000256" key="15">
    <source>
        <dbReference type="SAM" id="Coils"/>
    </source>
</evidence>
<dbReference type="GO" id="GO:0005681">
    <property type="term" value="C:spliceosomal complex"/>
    <property type="evidence" value="ECO:0007669"/>
    <property type="project" value="InterPro"/>
</dbReference>
<evidence type="ECO:0000256" key="14">
    <source>
        <dbReference type="ARBA" id="ARBA00030672"/>
    </source>
</evidence>
<dbReference type="InterPro" id="IPR036236">
    <property type="entry name" value="Znf_C2H2_sf"/>
</dbReference>
<dbReference type="GO" id="GO:0044773">
    <property type="term" value="P:mitotic DNA damage checkpoint signaling"/>
    <property type="evidence" value="ECO:0007669"/>
    <property type="project" value="TreeGrafter"/>
</dbReference>
<dbReference type="SUPFAM" id="SSF57667">
    <property type="entry name" value="beta-beta-alpha zinc fingers"/>
    <property type="match status" value="1"/>
</dbReference>
<gene>
    <name evidence="18" type="ORF">PHYEVI_LOCUS4778</name>
</gene>
<feature type="region of interest" description="Disordered" evidence="16">
    <location>
        <begin position="111"/>
        <end position="194"/>
    </location>
</feature>
<evidence type="ECO:0000256" key="11">
    <source>
        <dbReference type="ARBA" id="ARBA00023054"/>
    </source>
</evidence>
<dbReference type="GO" id="GO:0003676">
    <property type="term" value="F:nucleic acid binding"/>
    <property type="evidence" value="ECO:0007669"/>
    <property type="project" value="InterPro"/>
</dbReference>
<dbReference type="Gene3D" id="3.30.160.60">
    <property type="entry name" value="Classic Zinc Finger"/>
    <property type="match status" value="1"/>
</dbReference>
<dbReference type="GO" id="GO:0033314">
    <property type="term" value="P:mitotic DNA replication checkpoint signaling"/>
    <property type="evidence" value="ECO:0007669"/>
    <property type="project" value="TreeGrafter"/>
</dbReference>
<keyword evidence="4" id="KW-0158">Chromosome</keyword>
<reference evidence="18" key="1">
    <citation type="submission" date="2022-01" db="EMBL/GenBank/DDBJ databases">
        <authorList>
            <person name="King R."/>
        </authorList>
    </citation>
    <scope>NUCLEOTIDE SEQUENCE</scope>
</reference>
<dbReference type="GO" id="GO:0051301">
    <property type="term" value="P:cell division"/>
    <property type="evidence" value="ECO:0007669"/>
    <property type="project" value="UniProtKB-KW"/>
</dbReference>
<feature type="compositionally biased region" description="Polar residues" evidence="16">
    <location>
        <begin position="145"/>
        <end position="156"/>
    </location>
</feature>
<dbReference type="AlphaFoldDB" id="A0A9N9TMG2"/>
<feature type="compositionally biased region" description="Basic and acidic residues" evidence="16">
    <location>
        <begin position="167"/>
        <end position="194"/>
    </location>
</feature>
<evidence type="ECO:0000256" key="12">
    <source>
        <dbReference type="ARBA" id="ARBA00023242"/>
    </source>
</evidence>
<evidence type="ECO:0000256" key="10">
    <source>
        <dbReference type="ARBA" id="ARBA00022833"/>
    </source>
</evidence>
<dbReference type="OrthoDB" id="77607at2759"/>
<keyword evidence="9" id="KW-0498">Mitosis</keyword>
<keyword evidence="8" id="KW-0863">Zinc-finger</keyword>
<dbReference type="InterPro" id="IPR059039">
    <property type="entry name" value="ZNF380_CC"/>
</dbReference>
<evidence type="ECO:0000256" key="8">
    <source>
        <dbReference type="ARBA" id="ARBA00022771"/>
    </source>
</evidence>
<evidence type="ECO:0000256" key="4">
    <source>
        <dbReference type="ARBA" id="ARBA00022454"/>
    </source>
</evidence>
<dbReference type="GO" id="GO:0008270">
    <property type="term" value="F:zinc ion binding"/>
    <property type="evidence" value="ECO:0007669"/>
    <property type="project" value="UniProtKB-KW"/>
</dbReference>
<evidence type="ECO:0000256" key="6">
    <source>
        <dbReference type="ARBA" id="ARBA00022618"/>
    </source>
</evidence>
<dbReference type="GO" id="GO:0005694">
    <property type="term" value="C:chromosome"/>
    <property type="evidence" value="ECO:0007669"/>
    <property type="project" value="UniProtKB-SubCell"/>
</dbReference>
<keyword evidence="6" id="KW-0132">Cell division</keyword>
<accession>A0A9N9TMG2</accession>
<dbReference type="InterPro" id="IPR040050">
    <property type="entry name" value="ZNF830-like"/>
</dbReference>
<keyword evidence="5" id="KW-0217">Developmental protein</keyword>
<evidence type="ECO:0000256" key="7">
    <source>
        <dbReference type="ARBA" id="ARBA00022723"/>
    </source>
</evidence>
<evidence type="ECO:0000256" key="16">
    <source>
        <dbReference type="SAM" id="MobiDB-lite"/>
    </source>
</evidence>
<keyword evidence="10" id="KW-0862">Zinc</keyword>
<evidence type="ECO:0000256" key="2">
    <source>
        <dbReference type="ARBA" id="ARBA00004324"/>
    </source>
</evidence>
<feature type="domain" description="U1-type" evidence="17">
    <location>
        <begin position="44"/>
        <end position="78"/>
    </location>
</feature>
<evidence type="ECO:0000313" key="18">
    <source>
        <dbReference type="EMBL" id="CAG9858389.1"/>
    </source>
</evidence>
<feature type="compositionally biased region" description="Basic and acidic residues" evidence="16">
    <location>
        <begin position="128"/>
        <end position="144"/>
    </location>
</feature>
<dbReference type="InterPro" id="IPR003604">
    <property type="entry name" value="Matrin/U1-like-C_Znf_C2H2"/>
</dbReference>
<dbReference type="PANTHER" id="PTHR13278:SF0">
    <property type="entry name" value="ZINC FINGER PROTEIN 830"/>
    <property type="match status" value="1"/>
</dbReference>
<name>A0A9N9TMG2_PHYSR</name>
<evidence type="ECO:0000256" key="1">
    <source>
        <dbReference type="ARBA" id="ARBA00004286"/>
    </source>
</evidence>
<keyword evidence="11 15" id="KW-0175">Coiled coil</keyword>
<dbReference type="Proteomes" id="UP001153712">
    <property type="component" value="Chromosome 2"/>
</dbReference>
<evidence type="ECO:0000256" key="5">
    <source>
        <dbReference type="ARBA" id="ARBA00022473"/>
    </source>
</evidence>
<dbReference type="SMART" id="SM00451">
    <property type="entry name" value="ZnF_U1"/>
    <property type="match status" value="1"/>
</dbReference>
<evidence type="ECO:0000313" key="19">
    <source>
        <dbReference type="Proteomes" id="UP001153712"/>
    </source>
</evidence>
<evidence type="ECO:0000256" key="9">
    <source>
        <dbReference type="ARBA" id="ARBA00022776"/>
    </source>
</evidence>
<feature type="compositionally biased region" description="Low complexity" evidence="16">
    <location>
        <begin position="118"/>
        <end position="127"/>
    </location>
</feature>
<feature type="coiled-coil region" evidence="15">
    <location>
        <begin position="224"/>
        <end position="251"/>
    </location>
</feature>
<dbReference type="PANTHER" id="PTHR13278">
    <property type="entry name" value="ZINC FINGER PROTEIN 830"/>
    <property type="match status" value="1"/>
</dbReference>